<dbReference type="InterPro" id="IPR025205">
    <property type="entry name" value="PilX/PilW_C"/>
</dbReference>
<feature type="domain" description="Type 4 fimbrial biogenesis protein PilX N-terminal" evidence="2">
    <location>
        <begin position="18"/>
        <end position="68"/>
    </location>
</feature>
<dbReference type="InterPro" id="IPR025746">
    <property type="entry name" value="PilX_N_dom"/>
</dbReference>
<organism evidence="3">
    <name type="scientific">Sedimenticola thiotaurini</name>
    <dbReference type="NCBI Taxonomy" id="1543721"/>
    <lineage>
        <taxon>Bacteria</taxon>
        <taxon>Pseudomonadati</taxon>
        <taxon>Pseudomonadota</taxon>
        <taxon>Gammaproteobacteria</taxon>
        <taxon>Chromatiales</taxon>
        <taxon>Sedimenticolaceae</taxon>
        <taxon>Sedimenticola</taxon>
    </lineage>
</organism>
<reference evidence="3" key="1">
    <citation type="journal article" date="2020" name="mSystems">
        <title>Genome- and Community-Level Interaction Insights into Carbon Utilization and Element Cycling Functions of Hydrothermarchaeota in Hydrothermal Sediment.</title>
        <authorList>
            <person name="Zhou Z."/>
            <person name="Liu Y."/>
            <person name="Xu W."/>
            <person name="Pan J."/>
            <person name="Luo Z.H."/>
            <person name="Li M."/>
        </authorList>
    </citation>
    <scope>NUCLEOTIDE SEQUENCE [LARGE SCALE GENOMIC DNA]</scope>
    <source>
        <strain evidence="3">HyVt-443</strain>
    </source>
</reference>
<proteinExistence type="predicted"/>
<comment type="caution">
    <text evidence="3">The sequence shown here is derived from an EMBL/GenBank/DDBJ whole genome shotgun (WGS) entry which is preliminary data.</text>
</comment>
<dbReference type="EMBL" id="DRKP01000054">
    <property type="protein sequence ID" value="HEB95741.1"/>
    <property type="molecule type" value="Genomic_DNA"/>
</dbReference>
<accession>A0A831RMP5</accession>
<feature type="domain" description="PilX/PilW C-terminal" evidence="1">
    <location>
        <begin position="91"/>
        <end position="185"/>
    </location>
</feature>
<dbReference type="AlphaFoldDB" id="A0A831RMP5"/>
<evidence type="ECO:0000259" key="2">
    <source>
        <dbReference type="Pfam" id="PF14341"/>
    </source>
</evidence>
<evidence type="ECO:0000313" key="3">
    <source>
        <dbReference type="EMBL" id="HEB95741.1"/>
    </source>
</evidence>
<dbReference type="Pfam" id="PF14341">
    <property type="entry name" value="PilX_N"/>
    <property type="match status" value="1"/>
</dbReference>
<gene>
    <name evidence="3" type="ORF">ENI96_04840</name>
</gene>
<sequence length="189" mass="21020">MRGIRMRHAMTSMPGRQGGAVLIIALLLLVVLTLLGTSSMQNTVLQERMAGNMNQRNLGLQAAEAALREGESWLAGLAAAPVEKSTSPNSSEVWKRDAPIVNSDRYWWTQASESWWNSGSTRQATEYDAVPGQSAPRYVIEHRFFKQDNQVVGFGPPTGRDYHRLTARGVGQTNTAKTTLQSHFTRRYN</sequence>
<dbReference type="Pfam" id="PF13681">
    <property type="entry name" value="PilX"/>
    <property type="match status" value="1"/>
</dbReference>
<dbReference type="Proteomes" id="UP000886251">
    <property type="component" value="Unassembled WGS sequence"/>
</dbReference>
<name>A0A831RMP5_9GAMM</name>
<evidence type="ECO:0000259" key="1">
    <source>
        <dbReference type="Pfam" id="PF13681"/>
    </source>
</evidence>
<protein>
    <submittedName>
        <fullName evidence="3">Pilus assembly protein PilZ</fullName>
    </submittedName>
</protein>